<comment type="pathway">
    <text evidence="2">Cofactor biosynthesis; 7,8-dihydroneopterin triphosphate biosynthesis; 7,8-dihydroneopterin triphosphate from GTP: step 1/1.</text>
</comment>
<dbReference type="GO" id="GO:0046654">
    <property type="term" value="P:tetrahydrofolate biosynthetic process"/>
    <property type="evidence" value="ECO:0007669"/>
    <property type="project" value="UniProtKB-UniRule"/>
</dbReference>
<name>A0A1H3UB73_9ACTN</name>
<dbReference type="OrthoDB" id="9774824at2"/>
<dbReference type="Proteomes" id="UP000199632">
    <property type="component" value="Unassembled WGS sequence"/>
</dbReference>
<sequence length="265" mass="28853">MLPDVQGLSDERGVTLDDVGIEGLRYPLLIADGQGVKRETVATVDMSVGIEADVKGAHLSRFVEVLHAWRDQLDATSAISLAEDVRTRLGTRDARVRLSFAYFLERRAPVTGACSFSEYQCTLTVATSGGAASLLLQVRVPVTSVCPCSKAISDRGAHNQRGYVTIEVEPATGAQLWFDDLIDVAEASASSPVYALLKRPDERHVTMAGYDNPVFVEDMARHVAVVLRGDVRIARFRARVVNDESIHNHAAFARLDWTATDDGNA</sequence>
<dbReference type="AlphaFoldDB" id="A0A1H3UB73"/>
<evidence type="ECO:0000313" key="3">
    <source>
        <dbReference type="EMBL" id="SDZ59646.1"/>
    </source>
</evidence>
<comment type="catalytic activity">
    <reaction evidence="2">
        <text>GTP + H2O = 7,8-dihydroneopterin 3'-triphosphate + formate + H(+)</text>
        <dbReference type="Rhea" id="RHEA:17473"/>
        <dbReference type="ChEBI" id="CHEBI:15377"/>
        <dbReference type="ChEBI" id="CHEBI:15378"/>
        <dbReference type="ChEBI" id="CHEBI:15740"/>
        <dbReference type="ChEBI" id="CHEBI:37565"/>
        <dbReference type="ChEBI" id="CHEBI:58462"/>
        <dbReference type="EC" id="3.5.4.16"/>
    </reaction>
</comment>
<evidence type="ECO:0000256" key="1">
    <source>
        <dbReference type="ARBA" id="ARBA00022801"/>
    </source>
</evidence>
<organism evidence="3 4">
    <name type="scientific">Asanoa ishikariensis</name>
    <dbReference type="NCBI Taxonomy" id="137265"/>
    <lineage>
        <taxon>Bacteria</taxon>
        <taxon>Bacillati</taxon>
        <taxon>Actinomycetota</taxon>
        <taxon>Actinomycetes</taxon>
        <taxon>Micromonosporales</taxon>
        <taxon>Micromonosporaceae</taxon>
        <taxon>Asanoa</taxon>
    </lineage>
</organism>
<dbReference type="STRING" id="137265.SAMN05421684_6914"/>
<evidence type="ECO:0000256" key="2">
    <source>
        <dbReference type="HAMAP-Rule" id="MF_01527"/>
    </source>
</evidence>
<dbReference type="Pfam" id="PF02649">
    <property type="entry name" value="GCHY-1"/>
    <property type="match status" value="1"/>
</dbReference>
<dbReference type="Gene3D" id="3.10.270.10">
    <property type="entry name" value="Urate Oxidase"/>
    <property type="match status" value="1"/>
</dbReference>
<feature type="site" description="May be catalytically important" evidence="2">
    <location>
        <position position="146"/>
    </location>
</feature>
<gene>
    <name evidence="2" type="primary">folE2</name>
    <name evidence="3" type="ORF">SAMN05421684_6914</name>
</gene>
<dbReference type="UniPathway" id="UPA00848">
    <property type="reaction ID" value="UER00151"/>
</dbReference>
<proteinExistence type="inferred from homology"/>
<dbReference type="InterPro" id="IPR003801">
    <property type="entry name" value="GTP_cyclohydrolase_FolE2/MptA"/>
</dbReference>
<evidence type="ECO:0000313" key="4">
    <source>
        <dbReference type="Proteomes" id="UP000199632"/>
    </source>
</evidence>
<dbReference type="PANTHER" id="PTHR36445:SF1">
    <property type="entry name" value="GTP CYCLOHYDROLASE MPTA"/>
    <property type="match status" value="1"/>
</dbReference>
<comment type="similarity">
    <text evidence="2">Belongs to the GTP cyclohydrolase IV family.</text>
</comment>
<dbReference type="InterPro" id="IPR022838">
    <property type="entry name" value="GTP_cyclohydrolase_FolE2"/>
</dbReference>
<accession>A0A1H3UB73</accession>
<reference evidence="4" key="1">
    <citation type="submission" date="2016-10" db="EMBL/GenBank/DDBJ databases">
        <authorList>
            <person name="Varghese N."/>
            <person name="Submissions S."/>
        </authorList>
    </citation>
    <scope>NUCLEOTIDE SEQUENCE [LARGE SCALE GENOMIC DNA]</scope>
    <source>
        <strain evidence="4">DSM 44718</strain>
    </source>
</reference>
<dbReference type="PANTHER" id="PTHR36445">
    <property type="entry name" value="GTP CYCLOHYDROLASE MPTA"/>
    <property type="match status" value="1"/>
</dbReference>
<keyword evidence="1 2" id="KW-0378">Hydrolase</keyword>
<dbReference type="NCBIfam" id="NF010200">
    <property type="entry name" value="PRK13674.1-1"/>
    <property type="match status" value="1"/>
</dbReference>
<dbReference type="EMBL" id="FNQB01000004">
    <property type="protein sequence ID" value="SDZ59646.1"/>
    <property type="molecule type" value="Genomic_DNA"/>
</dbReference>
<dbReference type="HAMAP" id="MF_01527_B">
    <property type="entry name" value="GTP_cyclohydrol_B"/>
    <property type="match status" value="1"/>
</dbReference>
<dbReference type="GO" id="GO:0003934">
    <property type="term" value="F:GTP cyclohydrolase I activity"/>
    <property type="evidence" value="ECO:0007669"/>
    <property type="project" value="UniProtKB-UniRule"/>
</dbReference>
<comment type="function">
    <text evidence="2">Converts GTP to 7,8-dihydroneopterin triphosphate.</text>
</comment>
<dbReference type="RefSeq" id="WP_090802797.1">
    <property type="nucleotide sequence ID" value="NZ_BOND01000005.1"/>
</dbReference>
<keyword evidence="4" id="KW-1185">Reference proteome</keyword>
<protein>
    <recommendedName>
        <fullName evidence="2">GTP cyclohydrolase FolE2</fullName>
        <ecNumber evidence="2">3.5.4.16</ecNumber>
    </recommendedName>
</protein>
<dbReference type="EC" id="3.5.4.16" evidence="2"/>